<dbReference type="Gene3D" id="2.30.42.10">
    <property type="match status" value="3"/>
</dbReference>
<dbReference type="CDD" id="cd00136">
    <property type="entry name" value="PDZ_canonical"/>
    <property type="match status" value="2"/>
</dbReference>
<sequence>MENKKAKIQHLASGKGKRTPQSEINAPEFDLEKASDMFPKLHLTESPSDRLREASPEDDSSECGEGSRFDVILKKDPKIGLGLTLVDGNLNGIKGVYVKSVTEGGPGKRNGVMVGDRLMSVNDVSLIGKDRHATVDLVRQSGEVVRLSIFRLDAVSTALTSTKKKEENGVSTLNNTSFAFKSPAAPSSCKVLFIAATTRSRTPPPPRKVNAPKKRQRAVSDFGAVGDALPELNSEDLLANIRKESRLKASPRRANREDGERGADLKLPASSMYKFEGVEDDESANGNGDPTSLATSDSYHNDRRVQNGWSSSNGGVATLRASSDDAWMNGRSKTSNLDWTDDLEDLSDERPRDIVAVRLERNESGSLGVQIASSGGAVYIKQLTAEPAVSNPDIHVNGERLDNLTHQQVVALLRNGGSSVVLGLQRSAGETADPIEESNEQTITVILEKSPTGSLGLSLAKKTGYDGIFIRMIGSGSAADVDGTLRVGDKIWQVNGQLVNNSTPGAIVDLLKSANNPVEIIVKRTFFS</sequence>
<dbReference type="SMART" id="SM00228">
    <property type="entry name" value="PDZ"/>
    <property type="match status" value="3"/>
</dbReference>
<feature type="domain" description="PDZ" evidence="2">
    <location>
        <begin position="444"/>
        <end position="526"/>
    </location>
</feature>
<evidence type="ECO:0000313" key="3">
    <source>
        <dbReference type="Proteomes" id="UP000036681"/>
    </source>
</evidence>
<accession>A0A0M3HZZ5</accession>
<feature type="domain" description="PDZ" evidence="2">
    <location>
        <begin position="356"/>
        <end position="428"/>
    </location>
</feature>
<dbReference type="AlphaFoldDB" id="A0A0M3HZZ5"/>
<feature type="region of interest" description="Disordered" evidence="1">
    <location>
        <begin position="1"/>
        <end position="66"/>
    </location>
</feature>
<feature type="domain" description="PDZ" evidence="2">
    <location>
        <begin position="70"/>
        <end position="153"/>
    </location>
</feature>
<feature type="compositionally biased region" description="Polar residues" evidence="1">
    <location>
        <begin position="284"/>
        <end position="298"/>
    </location>
</feature>
<dbReference type="WBParaSite" id="ALUE_0000935701-mRNA-1">
    <property type="protein sequence ID" value="ALUE_0000935701-mRNA-1"/>
    <property type="gene ID" value="ALUE_0000935701"/>
</dbReference>
<evidence type="ECO:0000313" key="4">
    <source>
        <dbReference type="WBParaSite" id="ALUE_0000935701-mRNA-1"/>
    </source>
</evidence>
<evidence type="ECO:0000256" key="1">
    <source>
        <dbReference type="SAM" id="MobiDB-lite"/>
    </source>
</evidence>
<dbReference type="PANTHER" id="PTHR46900">
    <property type="entry name" value="TYROSINE-PROTEIN PHOSPHATASE NON-RECEPTOR TYPE 13"/>
    <property type="match status" value="1"/>
</dbReference>
<protein>
    <submittedName>
        <fullName evidence="4">PDZ domain-containing protein</fullName>
    </submittedName>
</protein>
<feature type="region of interest" description="Disordered" evidence="1">
    <location>
        <begin position="196"/>
        <end position="218"/>
    </location>
</feature>
<dbReference type="PANTHER" id="PTHR46900:SF2">
    <property type="entry name" value="TYROSINE-PROTEIN PHOSPHATASE NON-RECEPTOR TYPE 13"/>
    <property type="match status" value="1"/>
</dbReference>
<dbReference type="SUPFAM" id="SSF50156">
    <property type="entry name" value="PDZ domain-like"/>
    <property type="match status" value="3"/>
</dbReference>
<dbReference type="Proteomes" id="UP000036681">
    <property type="component" value="Unplaced"/>
</dbReference>
<dbReference type="PROSITE" id="PS50106">
    <property type="entry name" value="PDZ"/>
    <property type="match status" value="3"/>
</dbReference>
<feature type="region of interest" description="Disordered" evidence="1">
    <location>
        <begin position="247"/>
        <end position="316"/>
    </location>
</feature>
<evidence type="ECO:0000259" key="2">
    <source>
        <dbReference type="PROSITE" id="PS50106"/>
    </source>
</evidence>
<dbReference type="InterPro" id="IPR052074">
    <property type="entry name" value="NonRcpt_TyrProt_Phosphatase"/>
</dbReference>
<feature type="compositionally biased region" description="Basic and acidic residues" evidence="1">
    <location>
        <begin position="254"/>
        <end position="264"/>
    </location>
</feature>
<keyword evidence="3" id="KW-1185">Reference proteome</keyword>
<dbReference type="Pfam" id="PF00595">
    <property type="entry name" value="PDZ"/>
    <property type="match status" value="2"/>
</dbReference>
<reference evidence="4" key="1">
    <citation type="submission" date="2017-02" db="UniProtKB">
        <authorList>
            <consortium name="WormBaseParasite"/>
        </authorList>
    </citation>
    <scope>IDENTIFICATION</scope>
</reference>
<dbReference type="InterPro" id="IPR001478">
    <property type="entry name" value="PDZ"/>
</dbReference>
<proteinExistence type="predicted"/>
<dbReference type="InterPro" id="IPR036034">
    <property type="entry name" value="PDZ_sf"/>
</dbReference>
<name>A0A0M3HZZ5_ASCLU</name>
<organism evidence="3 4">
    <name type="scientific">Ascaris lumbricoides</name>
    <name type="common">Giant roundworm</name>
    <dbReference type="NCBI Taxonomy" id="6252"/>
    <lineage>
        <taxon>Eukaryota</taxon>
        <taxon>Metazoa</taxon>
        <taxon>Ecdysozoa</taxon>
        <taxon>Nematoda</taxon>
        <taxon>Chromadorea</taxon>
        <taxon>Rhabditida</taxon>
        <taxon>Spirurina</taxon>
        <taxon>Ascaridomorpha</taxon>
        <taxon>Ascaridoidea</taxon>
        <taxon>Ascarididae</taxon>
        <taxon>Ascaris</taxon>
    </lineage>
</organism>